<dbReference type="PANTHER" id="PTHR15420:SF2">
    <property type="entry name" value="CYTOCHROME B-C1 COMPLEX SUBUNIT 10"/>
    <property type="match status" value="1"/>
</dbReference>
<keyword evidence="1" id="KW-1133">Transmembrane helix</keyword>
<feature type="transmembrane region" description="Helical" evidence="1">
    <location>
        <begin position="21"/>
        <end position="46"/>
    </location>
</feature>
<name>A0A8B9TGZ5_ANAPL</name>
<organism evidence="2 3">
    <name type="scientific">Anas platyrhynchos</name>
    <name type="common">Mallard</name>
    <name type="synonym">Anas boschas</name>
    <dbReference type="NCBI Taxonomy" id="8839"/>
    <lineage>
        <taxon>Eukaryota</taxon>
        <taxon>Metazoa</taxon>
        <taxon>Chordata</taxon>
        <taxon>Craniata</taxon>
        <taxon>Vertebrata</taxon>
        <taxon>Euteleostomi</taxon>
        <taxon>Archelosauria</taxon>
        <taxon>Archosauria</taxon>
        <taxon>Dinosauria</taxon>
        <taxon>Saurischia</taxon>
        <taxon>Theropoda</taxon>
        <taxon>Coelurosauria</taxon>
        <taxon>Aves</taxon>
        <taxon>Neognathae</taxon>
        <taxon>Galloanserae</taxon>
        <taxon>Anseriformes</taxon>
        <taxon>Anatidae</taxon>
        <taxon>Anatinae</taxon>
        <taxon>Anas</taxon>
    </lineage>
</organism>
<dbReference type="Gene3D" id="1.20.5.220">
    <property type="match status" value="1"/>
</dbReference>
<proteinExistence type="predicted"/>
<evidence type="ECO:0000313" key="2">
    <source>
        <dbReference type="Ensembl" id="ENSAPLP00020021300.1"/>
    </source>
</evidence>
<accession>A0A8B9TGZ5</accession>
<dbReference type="Proteomes" id="UP000694400">
    <property type="component" value="Chromosome 28"/>
</dbReference>
<dbReference type="GO" id="GO:0005743">
    <property type="term" value="C:mitochondrial inner membrane"/>
    <property type="evidence" value="ECO:0007669"/>
    <property type="project" value="TreeGrafter"/>
</dbReference>
<reference evidence="2" key="3">
    <citation type="submission" date="2025-09" db="UniProtKB">
        <authorList>
            <consortium name="Ensembl"/>
        </authorList>
    </citation>
    <scope>IDENTIFICATION</scope>
</reference>
<evidence type="ECO:0000256" key="1">
    <source>
        <dbReference type="SAM" id="Phobius"/>
    </source>
</evidence>
<dbReference type="GO" id="GO:0006122">
    <property type="term" value="P:mitochondrial electron transport, ubiquinol to cytochrome c"/>
    <property type="evidence" value="ECO:0007669"/>
    <property type="project" value="InterPro"/>
</dbReference>
<evidence type="ECO:0008006" key="4">
    <source>
        <dbReference type="Google" id="ProtNLM"/>
    </source>
</evidence>
<dbReference type="AlphaFoldDB" id="A0A8B9TGZ5"/>
<dbReference type="InterPro" id="IPR029027">
    <property type="entry name" value="Single_a-helix_sf"/>
</dbReference>
<dbReference type="PANTHER" id="PTHR15420">
    <property type="entry name" value="UBIQUINOL-CYTOCHROME C REDUCTASE COMPLEX 6.4 KD PROTEIN"/>
    <property type="match status" value="1"/>
</dbReference>
<dbReference type="Ensembl" id="ENSAPLT00020022991.1">
    <property type="protein sequence ID" value="ENSAPLP00020021300.1"/>
    <property type="gene ID" value="ENSAPLG00020014927.1"/>
</dbReference>
<keyword evidence="1" id="KW-0812">Transmembrane</keyword>
<protein>
    <recommendedName>
        <fullName evidence="4">Cytochrome b-c1 complex subunit 10</fullName>
    </recommendedName>
</protein>
<reference evidence="2" key="2">
    <citation type="submission" date="2025-08" db="UniProtKB">
        <authorList>
            <consortium name="Ensembl"/>
        </authorList>
    </citation>
    <scope>IDENTIFICATION</scope>
</reference>
<dbReference type="InterPro" id="IPR015089">
    <property type="entry name" value="UQCR"/>
</dbReference>
<sequence>MALRPRSLSLSSQRRCSRPRIIFVALCWTPTLFTWGGVAGVGVIWITDWKLVLQYVPYIGGKYKTED</sequence>
<dbReference type="SUPFAM" id="SSF81518">
    <property type="entry name" value="Subunit XI (6.4 kDa protein) of cytochrome bc1 complex (Ubiquinol-cytochrome c reductase)"/>
    <property type="match status" value="1"/>
</dbReference>
<dbReference type="Pfam" id="PF08997">
    <property type="entry name" value="UCR_6-4kD"/>
    <property type="match status" value="1"/>
</dbReference>
<reference evidence="2" key="1">
    <citation type="submission" date="2019-08" db="EMBL/GenBank/DDBJ databases">
        <title>Three high-quality genomes provides insights into domestication of ducks.</title>
        <authorList>
            <person name="Hou Z.C."/>
            <person name="Zhu F."/>
            <person name="Yin Z.T."/>
            <person name="Zhang F."/>
        </authorList>
    </citation>
    <scope>NUCLEOTIDE SEQUENCE [LARGE SCALE GENOMIC DNA]</scope>
</reference>
<keyword evidence="1" id="KW-0472">Membrane</keyword>
<evidence type="ECO:0000313" key="3">
    <source>
        <dbReference type="Proteomes" id="UP000694400"/>
    </source>
</evidence>